<feature type="domain" description="3-oxo-5-alpha-steroid 4-dehydrogenase C-terminal" evidence="6">
    <location>
        <begin position="162"/>
        <end position="272"/>
    </location>
</feature>
<keyword evidence="4 5" id="KW-0472">Membrane</keyword>
<feature type="transmembrane region" description="Helical" evidence="5">
    <location>
        <begin position="12"/>
        <end position="34"/>
    </location>
</feature>
<reference evidence="7" key="1">
    <citation type="journal article" date="2011" name="PLoS Biol.">
        <title>Gene gain and loss during evolution of obligate parasitism in the white rust pathogen of Arabidopsis thaliana.</title>
        <authorList>
            <person name="Kemen E."/>
            <person name="Gardiner A."/>
            <person name="Schultz-Larsen T."/>
            <person name="Kemen A.C."/>
            <person name="Balmuth A.L."/>
            <person name="Robert-Seilaniantz A."/>
            <person name="Bailey K."/>
            <person name="Holub E."/>
            <person name="Studholme D.J."/>
            <person name="Maclean D."/>
            <person name="Jones J.D."/>
        </authorList>
    </citation>
    <scope>NUCLEOTIDE SEQUENCE</scope>
</reference>
<protein>
    <submittedName>
        <fullName evidence="7">Uncharacterized protein AlNc14C153G7565</fullName>
    </submittedName>
</protein>
<gene>
    <name evidence="7" type="primary">AlNc14C153G7565</name>
    <name evidence="7" type="ORF">ALNC14_085330</name>
</gene>
<evidence type="ECO:0000256" key="4">
    <source>
        <dbReference type="ARBA" id="ARBA00023136"/>
    </source>
</evidence>
<feature type="transmembrane region" description="Helical" evidence="5">
    <location>
        <begin position="129"/>
        <end position="147"/>
    </location>
</feature>
<proteinExistence type="predicted"/>
<dbReference type="GO" id="GO:0016095">
    <property type="term" value="P:polyprenol catabolic process"/>
    <property type="evidence" value="ECO:0007669"/>
    <property type="project" value="TreeGrafter"/>
</dbReference>
<evidence type="ECO:0000256" key="5">
    <source>
        <dbReference type="SAM" id="Phobius"/>
    </source>
</evidence>
<accession>F0WM62</accession>
<evidence type="ECO:0000256" key="2">
    <source>
        <dbReference type="ARBA" id="ARBA00022692"/>
    </source>
</evidence>
<evidence type="ECO:0000256" key="3">
    <source>
        <dbReference type="ARBA" id="ARBA00022989"/>
    </source>
</evidence>
<keyword evidence="2 5" id="KW-0812">Transmembrane</keyword>
<evidence type="ECO:0000259" key="6">
    <source>
        <dbReference type="Pfam" id="PF02544"/>
    </source>
</evidence>
<comment type="subcellular location">
    <subcellularLocation>
        <location evidence="1">Endomembrane system</location>
        <topology evidence="1">Multi-pass membrane protein</topology>
    </subcellularLocation>
</comment>
<evidence type="ECO:0000256" key="1">
    <source>
        <dbReference type="ARBA" id="ARBA00004127"/>
    </source>
</evidence>
<dbReference type="AlphaFoldDB" id="F0WM62"/>
<dbReference type="EMBL" id="FR824198">
    <property type="protein sequence ID" value="CCA22390.1"/>
    <property type="molecule type" value="Genomic_DNA"/>
</dbReference>
<dbReference type="HOGENOM" id="CLU_044409_2_1_1"/>
<dbReference type="PANTHER" id="PTHR14624:SF0">
    <property type="entry name" value="POLYPRENOL REDUCTASE"/>
    <property type="match status" value="1"/>
</dbReference>
<dbReference type="InterPro" id="IPR039698">
    <property type="entry name" value="Dfg10/SRD5A3"/>
</dbReference>
<dbReference type="Pfam" id="PF02544">
    <property type="entry name" value="Steroid_dh"/>
    <property type="match status" value="1"/>
</dbReference>
<dbReference type="UniPathway" id="UPA00378"/>
<sequence length="272" mass="31665">MEAFIRSLNSGIRYALLLMAVIAYFGGPLPTGLIRSIATHGRLTQSHRIQRSKWIDLFEFEVSKKLWTLFYLFGAIWTGFWIVQTQKHTDRWALNKNTFIVLILYEVHLVRRFVECILVTKFGSSKMKLAGVLVGLVHYLIVPLAILSDENVRLREDGDLFKLAGVLLFLKASYHQWRCNSILARIKGENNQYGVPHGDWFTYVQCPLYTAEILIYFAFSCILAFRNHTLSLVFLWVCANQSVSARLSSEWYRKHFSKQAHLPKWKLIPFTW</sequence>
<dbReference type="GO" id="GO:0005783">
    <property type="term" value="C:endoplasmic reticulum"/>
    <property type="evidence" value="ECO:0007669"/>
    <property type="project" value="TreeGrafter"/>
</dbReference>
<keyword evidence="3 5" id="KW-1133">Transmembrane helix</keyword>
<dbReference type="GO" id="GO:0003865">
    <property type="term" value="F:3-oxo-5-alpha-steroid 4-dehydrogenase activity"/>
    <property type="evidence" value="ECO:0007669"/>
    <property type="project" value="TreeGrafter"/>
</dbReference>
<dbReference type="InterPro" id="IPR001104">
    <property type="entry name" value="3-oxo-5_a-steroid_4-DH_C"/>
</dbReference>
<feature type="transmembrane region" description="Helical" evidence="5">
    <location>
        <begin position="66"/>
        <end position="83"/>
    </location>
</feature>
<dbReference type="GO" id="GO:0006488">
    <property type="term" value="P:dolichol-linked oligosaccharide biosynthetic process"/>
    <property type="evidence" value="ECO:0007669"/>
    <property type="project" value="InterPro"/>
</dbReference>
<reference evidence="7" key="2">
    <citation type="submission" date="2011-02" db="EMBL/GenBank/DDBJ databases">
        <authorList>
            <person name="MacLean D."/>
        </authorList>
    </citation>
    <scope>NUCLEOTIDE SEQUENCE</scope>
</reference>
<organism evidence="7">
    <name type="scientific">Albugo laibachii Nc14</name>
    <dbReference type="NCBI Taxonomy" id="890382"/>
    <lineage>
        <taxon>Eukaryota</taxon>
        <taxon>Sar</taxon>
        <taxon>Stramenopiles</taxon>
        <taxon>Oomycota</taxon>
        <taxon>Peronosporomycetes</taxon>
        <taxon>Albuginales</taxon>
        <taxon>Albuginaceae</taxon>
        <taxon>Albugo</taxon>
    </lineage>
</organism>
<name>F0WM62_9STRA</name>
<evidence type="ECO:0000313" key="7">
    <source>
        <dbReference type="EMBL" id="CCA22390.1"/>
    </source>
</evidence>
<dbReference type="PANTHER" id="PTHR14624">
    <property type="entry name" value="DFG10 PROTEIN"/>
    <property type="match status" value="1"/>
</dbReference>
<dbReference type="PROSITE" id="PS50244">
    <property type="entry name" value="S5A_REDUCTASE"/>
    <property type="match status" value="1"/>
</dbReference>